<proteinExistence type="predicted"/>
<dbReference type="Pfam" id="PF01389">
    <property type="entry name" value="OmpA_membrane"/>
    <property type="match status" value="1"/>
</dbReference>
<evidence type="ECO:0000313" key="4">
    <source>
        <dbReference type="EMBL" id="MDR7335948.1"/>
    </source>
</evidence>
<feature type="domain" description="Outer membrane protein OmpA-like transmembrane" evidence="3">
    <location>
        <begin position="35"/>
        <end position="173"/>
    </location>
</feature>
<comment type="caution">
    <text evidence="4">The sequence shown here is derived from an EMBL/GenBank/DDBJ whole genome shotgun (WGS) entry which is preliminary data.</text>
</comment>
<keyword evidence="2" id="KW-0732">Signal</keyword>
<name>A0ABU2AFF6_9BURK</name>
<keyword evidence="5" id="KW-1185">Reference proteome</keyword>
<gene>
    <name evidence="4" type="ORF">J2X21_005115</name>
</gene>
<sequence length="190" mass="19608">MKKTALTVAALLLAAGAHAQTANHGNQPHTYGLLSLGQSRLNVECGGLQSCDKSAVGGKAMLGYGFGNGFALEGGYANFGKFRASSGALSVSGKPEAVVLGGAYTADLTPDWGLTGRLGAAYVRTKLHAETGVLSGSDKESKTQPIVGLAVNYALTPSTRLELGIDATRAEYQGERTNLRMVSLGARMAF</sequence>
<dbReference type="Proteomes" id="UP001180825">
    <property type="component" value="Unassembled WGS sequence"/>
</dbReference>
<protein>
    <recommendedName>
        <fullName evidence="3">Outer membrane protein OmpA-like transmembrane domain-containing protein</fullName>
    </recommendedName>
</protein>
<dbReference type="RefSeq" id="WP_310332948.1">
    <property type="nucleotide sequence ID" value="NZ_JAVDXV010000012.1"/>
</dbReference>
<evidence type="ECO:0000256" key="1">
    <source>
        <dbReference type="ARBA" id="ARBA00004442"/>
    </source>
</evidence>
<feature type="signal peptide" evidence="2">
    <location>
        <begin position="1"/>
        <end position="19"/>
    </location>
</feature>
<dbReference type="InterPro" id="IPR011250">
    <property type="entry name" value="OMP/PagP_B-barrel"/>
</dbReference>
<accession>A0ABU2AFF6</accession>
<reference evidence="4 5" key="1">
    <citation type="submission" date="2023-07" db="EMBL/GenBank/DDBJ databases">
        <title>Sorghum-associated microbial communities from plants grown in Nebraska, USA.</title>
        <authorList>
            <person name="Schachtman D."/>
        </authorList>
    </citation>
    <scope>NUCLEOTIDE SEQUENCE [LARGE SCALE GENOMIC DNA]</scope>
    <source>
        <strain evidence="4 5">BE316</strain>
    </source>
</reference>
<organism evidence="4 5">
    <name type="scientific">Roseateles asaccharophilus</name>
    <dbReference type="NCBI Taxonomy" id="582607"/>
    <lineage>
        <taxon>Bacteria</taxon>
        <taxon>Pseudomonadati</taxon>
        <taxon>Pseudomonadota</taxon>
        <taxon>Betaproteobacteria</taxon>
        <taxon>Burkholderiales</taxon>
        <taxon>Sphaerotilaceae</taxon>
        <taxon>Roseateles</taxon>
    </lineage>
</organism>
<evidence type="ECO:0000259" key="3">
    <source>
        <dbReference type="Pfam" id="PF01389"/>
    </source>
</evidence>
<dbReference type="SUPFAM" id="SSF56925">
    <property type="entry name" value="OMPA-like"/>
    <property type="match status" value="1"/>
</dbReference>
<feature type="chain" id="PRO_5047297432" description="Outer membrane protein OmpA-like transmembrane domain-containing protein" evidence="2">
    <location>
        <begin position="20"/>
        <end position="190"/>
    </location>
</feature>
<dbReference type="Gene3D" id="2.40.160.20">
    <property type="match status" value="1"/>
</dbReference>
<evidence type="ECO:0000313" key="5">
    <source>
        <dbReference type="Proteomes" id="UP001180825"/>
    </source>
</evidence>
<comment type="subcellular location">
    <subcellularLocation>
        <location evidence="1">Cell outer membrane</location>
    </subcellularLocation>
</comment>
<dbReference type="InterPro" id="IPR000498">
    <property type="entry name" value="OmpA-like_TM_dom"/>
</dbReference>
<evidence type="ECO:0000256" key="2">
    <source>
        <dbReference type="SAM" id="SignalP"/>
    </source>
</evidence>
<dbReference type="EMBL" id="JAVDXV010000012">
    <property type="protein sequence ID" value="MDR7335948.1"/>
    <property type="molecule type" value="Genomic_DNA"/>
</dbReference>